<reference evidence="3" key="1">
    <citation type="submission" date="2023-10" db="EMBL/GenBank/DDBJ databases">
        <title>Genome assembly of Pristionchus species.</title>
        <authorList>
            <person name="Yoshida K."/>
            <person name="Sommer R.J."/>
        </authorList>
    </citation>
    <scope>NUCLEOTIDE SEQUENCE</scope>
    <source>
        <strain evidence="3">RS0144</strain>
    </source>
</reference>
<keyword evidence="4" id="KW-1185">Reference proteome</keyword>
<proteinExistence type="predicted"/>
<feature type="non-terminal residue" evidence="3">
    <location>
        <position position="239"/>
    </location>
</feature>
<evidence type="ECO:0000259" key="2">
    <source>
        <dbReference type="SMART" id="SM00274"/>
    </source>
</evidence>
<dbReference type="Proteomes" id="UP001432027">
    <property type="component" value="Unassembled WGS sequence"/>
</dbReference>
<protein>
    <recommendedName>
        <fullName evidence="2">Follistatin-like domain-containing protein</fullName>
    </recommendedName>
</protein>
<dbReference type="InterPro" id="IPR003645">
    <property type="entry name" value="Fol_N"/>
</dbReference>
<comment type="caution">
    <text evidence="3">The sequence shown here is derived from an EMBL/GenBank/DDBJ whole genome shotgun (WGS) entry which is preliminary data.</text>
</comment>
<accession>A0AAV5SB07</accession>
<feature type="region of interest" description="Disordered" evidence="1">
    <location>
        <begin position="34"/>
        <end position="68"/>
    </location>
</feature>
<evidence type="ECO:0000313" key="3">
    <source>
        <dbReference type="EMBL" id="GMS79985.1"/>
    </source>
</evidence>
<dbReference type="AlphaFoldDB" id="A0AAV5SB07"/>
<dbReference type="EMBL" id="BTSX01000001">
    <property type="protein sequence ID" value="GMS79985.1"/>
    <property type="molecule type" value="Genomic_DNA"/>
</dbReference>
<sequence>NPSMGSVQPITIPPLQPILLPIAAEEGNGVIVQEIPQFLPQPEAQSGFRPSATTTPPPPPSSSHPGLFPSPTLTCSSIRCPSGSICRMETNRRTRRDEPVCLFNGPNSPSSCSQVRCSNGFDCEMQQSSSCSHLPCPLNPVCVQSPSTPSPPVVSCDSVRCGTGTVCRIQTVDHCTFAPCAVQAICISPCSSVNCPSNSQCKVDERTMATACVPNAPSQSPSPCSGFRCGFGERCAIVK</sequence>
<organism evidence="3 4">
    <name type="scientific">Pristionchus entomophagus</name>
    <dbReference type="NCBI Taxonomy" id="358040"/>
    <lineage>
        <taxon>Eukaryota</taxon>
        <taxon>Metazoa</taxon>
        <taxon>Ecdysozoa</taxon>
        <taxon>Nematoda</taxon>
        <taxon>Chromadorea</taxon>
        <taxon>Rhabditida</taxon>
        <taxon>Rhabditina</taxon>
        <taxon>Diplogasteromorpha</taxon>
        <taxon>Diplogasteroidea</taxon>
        <taxon>Neodiplogasteridae</taxon>
        <taxon>Pristionchus</taxon>
    </lineage>
</organism>
<feature type="non-terminal residue" evidence="3">
    <location>
        <position position="1"/>
    </location>
</feature>
<name>A0AAV5SB07_9BILA</name>
<dbReference type="SMART" id="SM00274">
    <property type="entry name" value="FOLN"/>
    <property type="match status" value="5"/>
</dbReference>
<evidence type="ECO:0000313" key="4">
    <source>
        <dbReference type="Proteomes" id="UP001432027"/>
    </source>
</evidence>
<evidence type="ECO:0000256" key="1">
    <source>
        <dbReference type="SAM" id="MobiDB-lite"/>
    </source>
</evidence>
<feature type="domain" description="Follistatin-like" evidence="2">
    <location>
        <begin position="155"/>
        <end position="176"/>
    </location>
</feature>
<feature type="domain" description="Follistatin-like" evidence="2">
    <location>
        <begin position="111"/>
        <end position="143"/>
    </location>
</feature>
<gene>
    <name evidence="3" type="ORF">PENTCL1PPCAC_2160</name>
</gene>
<feature type="domain" description="Follistatin-like" evidence="2">
    <location>
        <begin position="74"/>
        <end position="102"/>
    </location>
</feature>
<feature type="domain" description="Follistatin-like" evidence="2">
    <location>
        <begin position="223"/>
        <end position="238"/>
    </location>
</feature>
<feature type="domain" description="Follistatin-like" evidence="2">
    <location>
        <begin position="189"/>
        <end position="213"/>
    </location>
</feature>